<dbReference type="OrthoDB" id="10253041at2759"/>
<sequence length="159" mass="16837">MPLVSPSKLLAVPGLPTSSVRNSFQGPESTYVRSPKSISFPYPSNILGIPLRDSSVLLPSPVGEVITRSPKAPANRIRFRGAGRQFAAVSTIPRASIHGILRSDSVAAFQSYEADLINASTMVIRQRGSIAASNNAPATSDEKNLSSPPSSYLSFPSVI</sequence>
<evidence type="ECO:0000313" key="3">
    <source>
        <dbReference type="EMBL" id="KAE9326730.1"/>
    </source>
</evidence>
<gene>
    <name evidence="2" type="ORF">PR002_g14807</name>
    <name evidence="3" type="ORF">PR003_g16181</name>
</gene>
<name>A0A6A4F1K0_9STRA</name>
<reference evidence="3 4" key="1">
    <citation type="submission" date="2018-08" db="EMBL/GenBank/DDBJ databases">
        <title>Genomic investigation of the strawberry pathogen Phytophthora fragariae indicates pathogenicity is determined by transcriptional variation in three key races.</title>
        <authorList>
            <person name="Adams T.M."/>
            <person name="Armitage A.D."/>
            <person name="Sobczyk M.K."/>
            <person name="Bates H.J."/>
            <person name="Dunwell J.M."/>
            <person name="Nellist C.F."/>
            <person name="Harrison R.J."/>
        </authorList>
    </citation>
    <scope>NUCLEOTIDE SEQUENCE [LARGE SCALE GENOMIC DNA]</scope>
    <source>
        <strain evidence="2 5">SCRP324</strain>
        <strain evidence="3 4">SCRP333</strain>
    </source>
</reference>
<dbReference type="EMBL" id="QXFU01001044">
    <property type="protein sequence ID" value="KAE9012435.1"/>
    <property type="molecule type" value="Genomic_DNA"/>
</dbReference>
<evidence type="ECO:0000313" key="2">
    <source>
        <dbReference type="EMBL" id="KAE9012435.1"/>
    </source>
</evidence>
<keyword evidence="4" id="KW-1185">Reference proteome</keyword>
<dbReference type="EMBL" id="QXFT01001166">
    <property type="protein sequence ID" value="KAE9326730.1"/>
    <property type="molecule type" value="Genomic_DNA"/>
</dbReference>
<evidence type="ECO:0000313" key="5">
    <source>
        <dbReference type="Proteomes" id="UP000435112"/>
    </source>
</evidence>
<dbReference type="Proteomes" id="UP000435112">
    <property type="component" value="Unassembled WGS sequence"/>
</dbReference>
<organism evidence="3 4">
    <name type="scientific">Phytophthora rubi</name>
    <dbReference type="NCBI Taxonomy" id="129364"/>
    <lineage>
        <taxon>Eukaryota</taxon>
        <taxon>Sar</taxon>
        <taxon>Stramenopiles</taxon>
        <taxon>Oomycota</taxon>
        <taxon>Peronosporomycetes</taxon>
        <taxon>Peronosporales</taxon>
        <taxon>Peronosporaceae</taxon>
        <taxon>Phytophthora</taxon>
    </lineage>
</organism>
<dbReference type="AlphaFoldDB" id="A0A6A4F1K0"/>
<proteinExistence type="predicted"/>
<dbReference type="Proteomes" id="UP000434957">
    <property type="component" value="Unassembled WGS sequence"/>
</dbReference>
<feature type="region of interest" description="Disordered" evidence="1">
    <location>
        <begin position="130"/>
        <end position="159"/>
    </location>
</feature>
<evidence type="ECO:0000313" key="4">
    <source>
        <dbReference type="Proteomes" id="UP000434957"/>
    </source>
</evidence>
<accession>A0A6A4F1K0</accession>
<feature type="compositionally biased region" description="Low complexity" evidence="1">
    <location>
        <begin position="145"/>
        <end position="159"/>
    </location>
</feature>
<comment type="caution">
    <text evidence="3">The sequence shown here is derived from an EMBL/GenBank/DDBJ whole genome shotgun (WGS) entry which is preliminary data.</text>
</comment>
<protein>
    <submittedName>
        <fullName evidence="3">Uncharacterized protein</fullName>
    </submittedName>
</protein>
<evidence type="ECO:0000256" key="1">
    <source>
        <dbReference type="SAM" id="MobiDB-lite"/>
    </source>
</evidence>